<feature type="compositionally biased region" description="Basic and acidic residues" evidence="6">
    <location>
        <begin position="232"/>
        <end position="243"/>
    </location>
</feature>
<feature type="compositionally biased region" description="Basic and acidic residues" evidence="6">
    <location>
        <begin position="91"/>
        <end position="102"/>
    </location>
</feature>
<dbReference type="GO" id="GO:0005829">
    <property type="term" value="C:cytosol"/>
    <property type="evidence" value="ECO:0007669"/>
    <property type="project" value="TreeGrafter"/>
</dbReference>
<dbReference type="PANTHER" id="PTHR13255">
    <property type="entry name" value="ATAXIN-10"/>
    <property type="match status" value="1"/>
</dbReference>
<evidence type="ECO:0000256" key="3">
    <source>
        <dbReference type="ARBA" id="ARBA00023306"/>
    </source>
</evidence>
<name>A0A9P1H646_9PEZI</name>
<keyword evidence="2" id="KW-0132">Cell division</keyword>
<comment type="caution">
    <text evidence="8">The sequence shown here is derived from an EMBL/GenBank/DDBJ whole genome shotgun (WGS) entry which is preliminary data.</text>
</comment>
<feature type="region of interest" description="Disordered" evidence="6">
    <location>
        <begin position="51"/>
        <end position="126"/>
    </location>
</feature>
<evidence type="ECO:0000256" key="4">
    <source>
        <dbReference type="ARBA" id="ARBA00044746"/>
    </source>
</evidence>
<dbReference type="OrthoDB" id="379794at2759"/>
<organism evidence="8 9">
    <name type="scientific">Parascedosporium putredinis</name>
    <dbReference type="NCBI Taxonomy" id="1442378"/>
    <lineage>
        <taxon>Eukaryota</taxon>
        <taxon>Fungi</taxon>
        <taxon>Dikarya</taxon>
        <taxon>Ascomycota</taxon>
        <taxon>Pezizomycotina</taxon>
        <taxon>Sordariomycetes</taxon>
        <taxon>Hypocreomycetidae</taxon>
        <taxon>Microascales</taxon>
        <taxon>Microascaceae</taxon>
        <taxon>Parascedosporium</taxon>
    </lineage>
</organism>
<evidence type="ECO:0000313" key="8">
    <source>
        <dbReference type="EMBL" id="CAI4217489.1"/>
    </source>
</evidence>
<reference evidence="8" key="1">
    <citation type="submission" date="2022-11" db="EMBL/GenBank/DDBJ databases">
        <authorList>
            <person name="Scott C."/>
            <person name="Bruce N."/>
        </authorList>
    </citation>
    <scope>NUCLEOTIDE SEQUENCE</scope>
</reference>
<evidence type="ECO:0000256" key="1">
    <source>
        <dbReference type="ARBA" id="ARBA00008384"/>
    </source>
</evidence>
<keyword evidence="9" id="KW-1185">Reference proteome</keyword>
<dbReference type="PANTHER" id="PTHR13255:SF0">
    <property type="entry name" value="ATAXIN-10"/>
    <property type="match status" value="1"/>
</dbReference>
<protein>
    <recommendedName>
        <fullName evidence="5">Ataxin-10 homolog</fullName>
    </recommendedName>
</protein>
<evidence type="ECO:0000256" key="6">
    <source>
        <dbReference type="SAM" id="MobiDB-lite"/>
    </source>
</evidence>
<dbReference type="Proteomes" id="UP000838763">
    <property type="component" value="Unassembled WGS sequence"/>
</dbReference>
<feature type="compositionally biased region" description="Basic residues" evidence="6">
    <location>
        <begin position="78"/>
        <end position="90"/>
    </location>
</feature>
<feature type="compositionally biased region" description="Low complexity" evidence="6">
    <location>
        <begin position="252"/>
        <end position="266"/>
    </location>
</feature>
<sequence length="277" mass="30938">MHIQAQIREGKLQATDFRMDYWEMQRAKAALIQYLEFIEMVAELPLVDMSSGQPKAVRQPGSSAASSASSREQQSNQGHHHHQHYHHLHHDSRYFNDAHSEFDPDSDNESFDSTGPMDMASEHSREAYREQGSKYAWAGTKAPILTILATLLQPPNGRSTPGNPDVQRQILQYNGLSTLLNCVAYDGYQPLSRERVTLCLKWLVEGNNDAAEWFKELFKHTEAAGKSGAPDLARETRETREVASDVQKQRRAALAAQSAAAAGPSVAPQPPRHIRPS</sequence>
<gene>
    <name evidence="8" type="ORF">PPNO1_LOCUS7096</name>
</gene>
<comment type="function">
    <text evidence="4">May play a role in the regulation of cytokinesis.</text>
</comment>
<dbReference type="AlphaFoldDB" id="A0A9P1H646"/>
<comment type="similarity">
    <text evidence="1">Belongs to the ataxin-10 family.</text>
</comment>
<dbReference type="Pfam" id="PF09759">
    <property type="entry name" value="Atx10homo_assoc"/>
    <property type="match status" value="1"/>
</dbReference>
<feature type="region of interest" description="Disordered" evidence="6">
    <location>
        <begin position="224"/>
        <end position="277"/>
    </location>
</feature>
<dbReference type="InterPro" id="IPR051374">
    <property type="entry name" value="Ataxin-10/CTR86_families"/>
</dbReference>
<evidence type="ECO:0000256" key="5">
    <source>
        <dbReference type="ARBA" id="ARBA00044801"/>
    </source>
</evidence>
<dbReference type="GO" id="GO:0051301">
    <property type="term" value="P:cell division"/>
    <property type="evidence" value="ECO:0007669"/>
    <property type="project" value="UniProtKB-KW"/>
</dbReference>
<feature type="domain" description="Ataxin-10" evidence="7">
    <location>
        <begin position="163"/>
        <end position="219"/>
    </location>
</feature>
<accession>A0A9P1H646</accession>
<dbReference type="InterPro" id="IPR019156">
    <property type="entry name" value="Ataxin-10_domain"/>
</dbReference>
<proteinExistence type="inferred from homology"/>
<evidence type="ECO:0000313" key="9">
    <source>
        <dbReference type="Proteomes" id="UP000838763"/>
    </source>
</evidence>
<keyword evidence="3" id="KW-0131">Cell cycle</keyword>
<dbReference type="EMBL" id="CALLCH030000016">
    <property type="protein sequence ID" value="CAI4217489.1"/>
    <property type="molecule type" value="Genomic_DNA"/>
</dbReference>
<evidence type="ECO:0000256" key="2">
    <source>
        <dbReference type="ARBA" id="ARBA00022618"/>
    </source>
</evidence>
<evidence type="ECO:0000259" key="7">
    <source>
        <dbReference type="Pfam" id="PF09759"/>
    </source>
</evidence>